<dbReference type="PANTHER" id="PTHR43848">
    <property type="entry name" value="PUTRESCINE TRANSPORT SYSTEM PERMEASE PROTEIN POTI"/>
    <property type="match status" value="1"/>
</dbReference>
<dbReference type="Pfam" id="PF00528">
    <property type="entry name" value="BPD_transp_1"/>
    <property type="match status" value="1"/>
</dbReference>
<dbReference type="CDD" id="cd06261">
    <property type="entry name" value="TM_PBP2"/>
    <property type="match status" value="1"/>
</dbReference>
<keyword evidence="7 11" id="KW-1133">Transmembrane helix</keyword>
<dbReference type="PANTHER" id="PTHR43848:SF5">
    <property type="entry name" value="SPERMIDINE_PUTRESCINE TRANSPORT SYSTEM PERMEASE PROTEIN POTC"/>
    <property type="match status" value="1"/>
</dbReference>
<evidence type="ECO:0000256" key="2">
    <source>
        <dbReference type="ARBA" id="ARBA00007069"/>
    </source>
</evidence>
<organism evidence="13 14">
    <name type="scientific">Oceanobacter antarcticus</name>
    <dbReference type="NCBI Taxonomy" id="3133425"/>
    <lineage>
        <taxon>Bacteria</taxon>
        <taxon>Pseudomonadati</taxon>
        <taxon>Pseudomonadota</taxon>
        <taxon>Gammaproteobacteria</taxon>
        <taxon>Oceanospirillales</taxon>
        <taxon>Oceanospirillaceae</taxon>
        <taxon>Oceanobacter</taxon>
    </lineage>
</organism>
<keyword evidence="3 11" id="KW-0813">Transport</keyword>
<evidence type="ECO:0000256" key="1">
    <source>
        <dbReference type="ARBA" id="ARBA00004429"/>
    </source>
</evidence>
<feature type="domain" description="ABC transmembrane type-1" evidence="12">
    <location>
        <begin position="68"/>
        <end position="260"/>
    </location>
</feature>
<evidence type="ECO:0000256" key="5">
    <source>
        <dbReference type="ARBA" id="ARBA00022519"/>
    </source>
</evidence>
<dbReference type="PROSITE" id="PS50928">
    <property type="entry name" value="ABC_TM1"/>
    <property type="match status" value="1"/>
</dbReference>
<evidence type="ECO:0000256" key="10">
    <source>
        <dbReference type="ARBA" id="ARBA00039580"/>
    </source>
</evidence>
<feature type="transmembrane region" description="Helical" evidence="11">
    <location>
        <begin position="137"/>
        <end position="156"/>
    </location>
</feature>
<dbReference type="RefSeq" id="WP_369855839.1">
    <property type="nucleotide sequence ID" value="NZ_JBBKTX010000011.1"/>
</dbReference>
<comment type="caution">
    <text evidence="13">The sequence shown here is derived from an EMBL/GenBank/DDBJ whole genome shotgun (WGS) entry which is preliminary data.</text>
</comment>
<evidence type="ECO:0000313" key="13">
    <source>
        <dbReference type="EMBL" id="MFK4752835.1"/>
    </source>
</evidence>
<keyword evidence="14" id="KW-1185">Reference proteome</keyword>
<feature type="transmembrane region" description="Helical" evidence="11">
    <location>
        <begin position="182"/>
        <end position="204"/>
    </location>
</feature>
<evidence type="ECO:0000256" key="11">
    <source>
        <dbReference type="RuleBase" id="RU363032"/>
    </source>
</evidence>
<dbReference type="Proteomes" id="UP001620597">
    <property type="component" value="Unassembled WGS sequence"/>
</dbReference>
<feature type="transmembrane region" description="Helical" evidence="11">
    <location>
        <begin position="242"/>
        <end position="260"/>
    </location>
</feature>
<comment type="similarity">
    <text evidence="2">Belongs to the binding-protein-dependent transport system permease family. CysTW subfamily.</text>
</comment>
<evidence type="ECO:0000256" key="8">
    <source>
        <dbReference type="ARBA" id="ARBA00023136"/>
    </source>
</evidence>
<name>A0ABW8NIQ6_9GAMM</name>
<proteinExistence type="inferred from homology"/>
<keyword evidence="5" id="KW-0997">Cell inner membrane</keyword>
<evidence type="ECO:0000256" key="9">
    <source>
        <dbReference type="ARBA" id="ARBA00037216"/>
    </source>
</evidence>
<dbReference type="EMBL" id="JBBKTX010000011">
    <property type="protein sequence ID" value="MFK4752835.1"/>
    <property type="molecule type" value="Genomic_DNA"/>
</dbReference>
<reference evidence="13 14" key="1">
    <citation type="submission" date="2024-03" db="EMBL/GenBank/DDBJ databases">
        <title>High-quality draft genome sequence of Oceanobacter sp. wDCs-4.</title>
        <authorList>
            <person name="Dong C."/>
        </authorList>
    </citation>
    <scope>NUCLEOTIDE SEQUENCE [LARGE SCALE GENOMIC DNA]</scope>
    <source>
        <strain evidence="14">wDCs-4</strain>
    </source>
</reference>
<protein>
    <recommendedName>
        <fullName evidence="10">Spermidine/putrescine transport system permease protein PotC</fullName>
    </recommendedName>
</protein>
<evidence type="ECO:0000256" key="4">
    <source>
        <dbReference type="ARBA" id="ARBA00022475"/>
    </source>
</evidence>
<comment type="function">
    <text evidence="9">Required for the activity of the bacterial periplasmic transport system of putrescine and spermidine.</text>
</comment>
<comment type="subcellular location">
    <subcellularLocation>
        <location evidence="1">Cell inner membrane</location>
        <topology evidence="1">Multi-pass membrane protein</topology>
    </subcellularLocation>
    <subcellularLocation>
        <location evidence="11">Cell membrane</location>
        <topology evidence="11">Multi-pass membrane protein</topology>
    </subcellularLocation>
</comment>
<evidence type="ECO:0000313" key="14">
    <source>
        <dbReference type="Proteomes" id="UP001620597"/>
    </source>
</evidence>
<evidence type="ECO:0000256" key="7">
    <source>
        <dbReference type="ARBA" id="ARBA00022989"/>
    </source>
</evidence>
<dbReference type="InterPro" id="IPR035906">
    <property type="entry name" value="MetI-like_sf"/>
</dbReference>
<feature type="transmembrane region" description="Helical" evidence="11">
    <location>
        <begin position="20"/>
        <end position="38"/>
    </location>
</feature>
<gene>
    <name evidence="13" type="ORF">WG929_10485</name>
</gene>
<dbReference type="InterPro" id="IPR000515">
    <property type="entry name" value="MetI-like"/>
</dbReference>
<evidence type="ECO:0000259" key="12">
    <source>
        <dbReference type="PROSITE" id="PS50928"/>
    </source>
</evidence>
<evidence type="ECO:0000256" key="3">
    <source>
        <dbReference type="ARBA" id="ARBA00022448"/>
    </source>
</evidence>
<feature type="transmembrane region" description="Helical" evidence="11">
    <location>
        <begin position="72"/>
        <end position="94"/>
    </location>
</feature>
<sequence>MTVKMNMNIQHYPGARAITLGCLFVLYAPLVVISIYSFNSLRSITTWGGFTFDWYIKAFNNPSIQSATVNSLSIALTASCIATAIATCAAMALLRGGPFRGQTALFGVLNLPLMIPEIVTAVASLVFFIAIDMTLGLGSILIAHTVFCIPFAYLPISARLNSISQQYDDAARDLYASRWASFRYVTLPMLMPGVISGLMLAFIVSMDDFIVANMVAGPGATTLPMTIYSLVRIGFTPEINAVSTLLLLLSMLCVGSSWLLNRADHNTKS</sequence>
<feature type="transmembrane region" description="Helical" evidence="11">
    <location>
        <begin position="210"/>
        <end position="230"/>
    </location>
</feature>
<accession>A0ABW8NIQ6</accession>
<keyword evidence="8 11" id="KW-0472">Membrane</keyword>
<keyword evidence="6 11" id="KW-0812">Transmembrane</keyword>
<dbReference type="Gene3D" id="1.10.3720.10">
    <property type="entry name" value="MetI-like"/>
    <property type="match status" value="1"/>
</dbReference>
<keyword evidence="4" id="KW-1003">Cell membrane</keyword>
<dbReference type="InterPro" id="IPR051789">
    <property type="entry name" value="Bact_Polyamine_Transport"/>
</dbReference>
<evidence type="ECO:0000256" key="6">
    <source>
        <dbReference type="ARBA" id="ARBA00022692"/>
    </source>
</evidence>
<dbReference type="SUPFAM" id="SSF161098">
    <property type="entry name" value="MetI-like"/>
    <property type="match status" value="1"/>
</dbReference>
<feature type="transmembrane region" description="Helical" evidence="11">
    <location>
        <begin position="106"/>
        <end position="131"/>
    </location>
</feature>